<accession>A0A8B8QRR5</accession>
<dbReference type="PROSITE" id="PS00636">
    <property type="entry name" value="DNAJ_1"/>
    <property type="match status" value="1"/>
</dbReference>
<organism evidence="3 4">
    <name type="scientific">Rhodamnia argentea</name>
    <dbReference type="NCBI Taxonomy" id="178133"/>
    <lineage>
        <taxon>Eukaryota</taxon>
        <taxon>Viridiplantae</taxon>
        <taxon>Streptophyta</taxon>
        <taxon>Embryophyta</taxon>
        <taxon>Tracheophyta</taxon>
        <taxon>Spermatophyta</taxon>
        <taxon>Magnoliopsida</taxon>
        <taxon>eudicotyledons</taxon>
        <taxon>Gunneridae</taxon>
        <taxon>Pentapetalae</taxon>
        <taxon>rosids</taxon>
        <taxon>malvids</taxon>
        <taxon>Myrtales</taxon>
        <taxon>Myrtaceae</taxon>
        <taxon>Myrtoideae</taxon>
        <taxon>Myrteae</taxon>
        <taxon>Australasian group</taxon>
        <taxon>Rhodamnia</taxon>
    </lineage>
</organism>
<gene>
    <name evidence="4" type="primary">LOC115754152</name>
</gene>
<dbReference type="SMART" id="SM00271">
    <property type="entry name" value="DnaJ"/>
    <property type="match status" value="1"/>
</dbReference>
<dbReference type="InterPro" id="IPR036869">
    <property type="entry name" value="J_dom_sf"/>
</dbReference>
<name>A0A8B8QRR5_9MYRT</name>
<keyword evidence="3" id="KW-1185">Reference proteome</keyword>
<dbReference type="Pfam" id="PF00226">
    <property type="entry name" value="DnaJ"/>
    <property type="match status" value="1"/>
</dbReference>
<sequence>MSLTLTPPPPSLASPSRYTVAGASSSAARPPTSRPRVSCLATCHAPPPSSSASIAELEPPRRGERLSLYEILRVRENASAREIKAAYRALAKAYHPDAAAGPDGGGQDFIEIHKAYETLSDPAARAVYDLSLGSRSWRRGAAVFCPSRRWETDQCW</sequence>
<dbReference type="CDD" id="cd06257">
    <property type="entry name" value="DnaJ"/>
    <property type="match status" value="1"/>
</dbReference>
<proteinExistence type="predicted"/>
<dbReference type="Proteomes" id="UP000827889">
    <property type="component" value="Chromosome 2"/>
</dbReference>
<evidence type="ECO:0000313" key="4">
    <source>
        <dbReference type="RefSeq" id="XP_030548972.2"/>
    </source>
</evidence>
<feature type="compositionally biased region" description="Pro residues" evidence="1">
    <location>
        <begin position="1"/>
        <end position="12"/>
    </location>
</feature>
<evidence type="ECO:0000256" key="1">
    <source>
        <dbReference type="SAM" id="MobiDB-lite"/>
    </source>
</evidence>
<dbReference type="AlphaFoldDB" id="A0A8B8QRR5"/>
<evidence type="ECO:0000313" key="3">
    <source>
        <dbReference type="Proteomes" id="UP000827889"/>
    </source>
</evidence>
<dbReference type="PRINTS" id="PR00625">
    <property type="entry name" value="JDOMAIN"/>
</dbReference>
<reference evidence="4" key="2">
    <citation type="submission" date="2025-08" db="UniProtKB">
        <authorList>
            <consortium name="RefSeq"/>
        </authorList>
    </citation>
    <scope>IDENTIFICATION</scope>
    <source>
        <tissue evidence="4">Leaf</tissue>
    </source>
</reference>
<dbReference type="SUPFAM" id="SSF46565">
    <property type="entry name" value="Chaperone J-domain"/>
    <property type="match status" value="1"/>
</dbReference>
<feature type="region of interest" description="Disordered" evidence="1">
    <location>
        <begin position="1"/>
        <end position="59"/>
    </location>
</feature>
<dbReference type="PANTHER" id="PTHR45432:SF2">
    <property type="entry name" value="CHAPERONE PROTEIN DNAJ 11, CHLOROPLASTIC"/>
    <property type="match status" value="1"/>
</dbReference>
<dbReference type="Gene3D" id="1.10.287.110">
    <property type="entry name" value="DnaJ domain"/>
    <property type="match status" value="1"/>
</dbReference>
<dbReference type="InterPro" id="IPR018253">
    <property type="entry name" value="DnaJ_domain_CS"/>
</dbReference>
<dbReference type="InterPro" id="IPR001623">
    <property type="entry name" value="DnaJ_domain"/>
</dbReference>
<dbReference type="GeneID" id="115754152"/>
<dbReference type="PANTHER" id="PTHR45432">
    <property type="entry name" value="CHAPERONE PROTEIN DNAJ 11, CHLOROPLASTIC-LIKE"/>
    <property type="match status" value="1"/>
</dbReference>
<reference evidence="3" key="1">
    <citation type="submission" date="2025-05" db="UniProtKB">
        <authorList>
            <consortium name="RefSeq"/>
        </authorList>
    </citation>
    <scope>NUCLEOTIDE SEQUENCE [LARGE SCALE GENOMIC DNA]</scope>
</reference>
<dbReference type="RefSeq" id="XP_030548972.2">
    <property type="nucleotide sequence ID" value="XM_030693112.2"/>
</dbReference>
<evidence type="ECO:0000259" key="2">
    <source>
        <dbReference type="PROSITE" id="PS50076"/>
    </source>
</evidence>
<feature type="domain" description="J" evidence="2">
    <location>
        <begin position="67"/>
        <end position="132"/>
    </location>
</feature>
<dbReference type="KEGG" id="rarg:115754152"/>
<feature type="compositionally biased region" description="Low complexity" evidence="1">
    <location>
        <begin position="23"/>
        <end position="38"/>
    </location>
</feature>
<dbReference type="PROSITE" id="PS50076">
    <property type="entry name" value="DNAJ_2"/>
    <property type="match status" value="1"/>
</dbReference>
<protein>
    <submittedName>
        <fullName evidence="4">Chaperone protein dnaJ 11, chloroplastic-like</fullName>
    </submittedName>
</protein>